<sequence>MLAIRQEGEKITVMFDKNVEIENLPLQEIRSLDLRQRIN</sequence>
<protein>
    <submittedName>
        <fullName evidence="1">Uncharacterized protein</fullName>
    </submittedName>
</protein>
<gene>
    <name evidence="1" type="ORF">IMCC14465_10160</name>
</gene>
<keyword evidence="2" id="KW-1185">Reference proteome</keyword>
<reference evidence="1 2" key="1">
    <citation type="journal article" date="2012" name="J. Bacteriol.">
        <title>Genome Sequence of Strain IMCC14465, Isolated from the East Sea, Belonging to the PS1 Clade of Alphaproteobacteria.</title>
        <authorList>
            <person name="Yang S.J."/>
            <person name="Kang I."/>
            <person name="Cho J.C."/>
        </authorList>
    </citation>
    <scope>NUCLEOTIDE SEQUENCE [LARGE SCALE GENOMIC DNA]</scope>
    <source>
        <strain evidence="1 2">IMCC14465</strain>
    </source>
</reference>
<accession>J9A4E0</accession>
<dbReference type="Proteomes" id="UP000004836">
    <property type="component" value="Unassembled WGS sequence"/>
</dbReference>
<dbReference type="STRING" id="1220535.IMCC14465_10160"/>
<dbReference type="AlphaFoldDB" id="J9A4E0"/>
<proteinExistence type="predicted"/>
<comment type="caution">
    <text evidence="1">The sequence shown here is derived from an EMBL/GenBank/DDBJ whole genome shotgun (WGS) entry which is preliminary data.</text>
</comment>
<dbReference type="EMBL" id="ALYF01000003">
    <property type="protein sequence ID" value="EJW21220.1"/>
    <property type="molecule type" value="Genomic_DNA"/>
</dbReference>
<evidence type="ECO:0000313" key="2">
    <source>
        <dbReference type="Proteomes" id="UP000004836"/>
    </source>
</evidence>
<name>J9A4E0_9PROT</name>
<organism evidence="1 2">
    <name type="scientific">alpha proteobacterium IMCC14465</name>
    <dbReference type="NCBI Taxonomy" id="1220535"/>
    <lineage>
        <taxon>Bacteria</taxon>
        <taxon>Pseudomonadati</taxon>
        <taxon>Pseudomonadota</taxon>
        <taxon>Alphaproteobacteria</taxon>
        <taxon>PS1 clade</taxon>
    </lineage>
</organism>
<evidence type="ECO:0000313" key="1">
    <source>
        <dbReference type="EMBL" id="EJW21220.1"/>
    </source>
</evidence>